<evidence type="ECO:0000256" key="11">
    <source>
        <dbReference type="ARBA" id="ARBA00060879"/>
    </source>
</evidence>
<dbReference type="InterPro" id="IPR001173">
    <property type="entry name" value="Glyco_trans_2-like"/>
</dbReference>
<keyword evidence="8" id="KW-0961">Cell wall biogenesis/degradation</keyword>
<keyword evidence="5 14" id="KW-1133">Transmembrane helix</keyword>
<gene>
    <name evidence="16" type="ORF">DVH24_025687</name>
</gene>
<sequence>FISYQLELHVGFPDRVIIQVLDDSTDPAIKDLVELEVKRWASKGINIKYEIRDNRKDYKAGALKEGMKHSYVKQCDFVAIFDADFQPDPDFLWRTIPFLIHNPDVALVQTRWKFVNSDECLMTKNARDVIRLPFHGGARSTAGVWRIAALNEAGGWKDRTTVEDMDLAVRASLRGWKFIYLSDLKVKNELPSTFKAYRYQQHRWSCGPANLFRKMAMEIVRNKKVSPMKKFHVIYSFFFVRKIVAHVVTFVFYCIILPATVFVPEIQVPIWGAVYIPSTITLLNAVGTPRSLHLLIFWILFENVMSLHRTKATLIGLFEAGRVNEWVVTEKLGDALKTKSGAKASRKPRIRIGERLHMLELIVGLYLSFCGCYDL</sequence>
<dbReference type="EC" id="2.4.1.32" evidence="12"/>
<evidence type="ECO:0000256" key="4">
    <source>
        <dbReference type="ARBA" id="ARBA00022692"/>
    </source>
</evidence>
<dbReference type="GO" id="GO:0051753">
    <property type="term" value="F:mannan synthase activity"/>
    <property type="evidence" value="ECO:0007669"/>
    <property type="project" value="TreeGrafter"/>
</dbReference>
<comment type="caution">
    <text evidence="16">The sequence shown here is derived from an EMBL/GenBank/DDBJ whole genome shotgun (WGS) entry which is preliminary data.</text>
</comment>
<evidence type="ECO:0000256" key="14">
    <source>
        <dbReference type="SAM" id="Phobius"/>
    </source>
</evidence>
<evidence type="ECO:0000256" key="6">
    <source>
        <dbReference type="ARBA" id="ARBA00023034"/>
    </source>
</evidence>
<proteinExistence type="inferred from homology"/>
<dbReference type="Gene3D" id="3.90.550.10">
    <property type="entry name" value="Spore Coat Polysaccharide Biosynthesis Protein SpsA, Chain A"/>
    <property type="match status" value="1"/>
</dbReference>
<keyword evidence="3" id="KW-0808">Transferase</keyword>
<protein>
    <recommendedName>
        <fullName evidence="12">glucomannan 4-beta-mannosyltransferase</fullName>
        <ecNumber evidence="12">2.4.1.32</ecNumber>
    </recommendedName>
    <alternativeName>
        <fullName evidence="13">Glucomannan synthase</fullName>
    </alternativeName>
</protein>
<name>A0A498KHA2_MALDO</name>
<feature type="transmembrane region" description="Helical" evidence="14">
    <location>
        <begin position="275"/>
        <end position="301"/>
    </location>
</feature>
<evidence type="ECO:0000313" key="16">
    <source>
        <dbReference type="EMBL" id="RXI06551.1"/>
    </source>
</evidence>
<dbReference type="PANTHER" id="PTHR32044">
    <property type="entry name" value="GLUCOMANNAN 4-BETA-MANNOSYLTRANSFERASE 9"/>
    <property type="match status" value="1"/>
</dbReference>
<comment type="subcellular location">
    <subcellularLocation>
        <location evidence="1">Golgi apparatus membrane</location>
        <topology evidence="1">Multi-pass membrane protein</topology>
    </subcellularLocation>
</comment>
<dbReference type="GO" id="GO:0000139">
    <property type="term" value="C:Golgi membrane"/>
    <property type="evidence" value="ECO:0007669"/>
    <property type="project" value="UniProtKB-SubCell"/>
</dbReference>
<dbReference type="FunFam" id="3.90.550.10:FF:000057">
    <property type="entry name" value="Glycosyltransferase-like protein, family 2"/>
    <property type="match status" value="1"/>
</dbReference>
<keyword evidence="4 14" id="KW-0812">Transmembrane</keyword>
<evidence type="ECO:0000256" key="10">
    <source>
        <dbReference type="ARBA" id="ARBA00056537"/>
    </source>
</evidence>
<evidence type="ECO:0000256" key="1">
    <source>
        <dbReference type="ARBA" id="ARBA00004653"/>
    </source>
</evidence>
<comment type="function">
    <text evidence="10">Probable mannan synthase which consists of a 4-beta-mannosyltransferase activity on mannan using GDP-mannose. The beta-1,4-mannan product is the backbone for galactomannan synthesis by galactomannan galactosyltransferase. Galactomannan is a noncellulosic polysaccharides of plant cell wall.</text>
</comment>
<dbReference type="SUPFAM" id="SSF53448">
    <property type="entry name" value="Nucleotide-diphospho-sugar transferases"/>
    <property type="match status" value="1"/>
</dbReference>
<keyword evidence="6" id="KW-0333">Golgi apparatus</keyword>
<dbReference type="GO" id="GO:0071555">
    <property type="term" value="P:cell wall organization"/>
    <property type="evidence" value="ECO:0007669"/>
    <property type="project" value="UniProtKB-KW"/>
</dbReference>
<dbReference type="GO" id="GO:0047259">
    <property type="term" value="F:glucomannan 4-beta-mannosyltransferase activity"/>
    <property type="evidence" value="ECO:0007669"/>
    <property type="project" value="UniProtKB-EC"/>
</dbReference>
<feature type="non-terminal residue" evidence="16">
    <location>
        <position position="1"/>
    </location>
</feature>
<comment type="catalytic activity">
    <reaction evidence="9">
        <text>GDP-mannose + (glucomannan)n = GDP + (glucomannan)n+1.</text>
        <dbReference type="EC" id="2.4.1.32"/>
    </reaction>
</comment>
<dbReference type="InterPro" id="IPR029044">
    <property type="entry name" value="Nucleotide-diphossugar_trans"/>
</dbReference>
<evidence type="ECO:0000256" key="12">
    <source>
        <dbReference type="ARBA" id="ARBA00066505"/>
    </source>
</evidence>
<comment type="similarity">
    <text evidence="11">Belongs to the glycosyltransferase 2 family. Plant cellulose synthase-like A subfamily.</text>
</comment>
<evidence type="ECO:0000256" key="7">
    <source>
        <dbReference type="ARBA" id="ARBA00023136"/>
    </source>
</evidence>
<evidence type="ECO:0000256" key="5">
    <source>
        <dbReference type="ARBA" id="ARBA00022989"/>
    </source>
</evidence>
<dbReference type="STRING" id="3750.A0A498KHA2"/>
<evidence type="ECO:0000256" key="2">
    <source>
        <dbReference type="ARBA" id="ARBA00022676"/>
    </source>
</evidence>
<feature type="transmembrane region" description="Helical" evidence="14">
    <location>
        <begin position="233"/>
        <end position="263"/>
    </location>
</feature>
<evidence type="ECO:0000313" key="17">
    <source>
        <dbReference type="Proteomes" id="UP000290289"/>
    </source>
</evidence>
<keyword evidence="17" id="KW-1185">Reference proteome</keyword>
<evidence type="ECO:0000259" key="15">
    <source>
        <dbReference type="Pfam" id="PF13632"/>
    </source>
</evidence>
<evidence type="ECO:0000256" key="13">
    <source>
        <dbReference type="ARBA" id="ARBA00076024"/>
    </source>
</evidence>
<evidence type="ECO:0000256" key="8">
    <source>
        <dbReference type="ARBA" id="ARBA00023316"/>
    </source>
</evidence>
<dbReference type="Proteomes" id="UP000290289">
    <property type="component" value="Chromosome 2"/>
</dbReference>
<dbReference type="PANTHER" id="PTHR32044:SF21">
    <property type="entry name" value="GLUCOMANNAN 4-BETA-MANNOSYLTRANSFERASE 3-RELATED"/>
    <property type="match status" value="1"/>
</dbReference>
<feature type="domain" description="Glycosyltransferase 2-like" evidence="15">
    <location>
        <begin position="78"/>
        <end position="262"/>
    </location>
</feature>
<evidence type="ECO:0000256" key="9">
    <source>
        <dbReference type="ARBA" id="ARBA00051800"/>
    </source>
</evidence>
<organism evidence="16 17">
    <name type="scientific">Malus domestica</name>
    <name type="common">Apple</name>
    <name type="synonym">Pyrus malus</name>
    <dbReference type="NCBI Taxonomy" id="3750"/>
    <lineage>
        <taxon>Eukaryota</taxon>
        <taxon>Viridiplantae</taxon>
        <taxon>Streptophyta</taxon>
        <taxon>Embryophyta</taxon>
        <taxon>Tracheophyta</taxon>
        <taxon>Spermatophyta</taxon>
        <taxon>Magnoliopsida</taxon>
        <taxon>eudicotyledons</taxon>
        <taxon>Gunneridae</taxon>
        <taxon>Pentapetalae</taxon>
        <taxon>rosids</taxon>
        <taxon>fabids</taxon>
        <taxon>Rosales</taxon>
        <taxon>Rosaceae</taxon>
        <taxon>Amygdaloideae</taxon>
        <taxon>Maleae</taxon>
        <taxon>Malus</taxon>
    </lineage>
</organism>
<evidence type="ECO:0000256" key="3">
    <source>
        <dbReference type="ARBA" id="ARBA00022679"/>
    </source>
</evidence>
<dbReference type="AlphaFoldDB" id="A0A498KHA2"/>
<reference evidence="16 17" key="1">
    <citation type="submission" date="2018-10" db="EMBL/GenBank/DDBJ databases">
        <title>A high-quality apple genome assembly.</title>
        <authorList>
            <person name="Hu J."/>
        </authorList>
    </citation>
    <scope>NUCLEOTIDE SEQUENCE [LARGE SCALE GENOMIC DNA]</scope>
    <source>
        <strain evidence="17">cv. HFTH1</strain>
        <tissue evidence="16">Young leaf</tissue>
    </source>
</reference>
<keyword evidence="7 14" id="KW-0472">Membrane</keyword>
<accession>A0A498KHA2</accession>
<dbReference type="Pfam" id="PF13632">
    <property type="entry name" value="Glyco_trans_2_3"/>
    <property type="match status" value="1"/>
</dbReference>
<keyword evidence="2" id="KW-0328">Glycosyltransferase</keyword>
<dbReference type="EMBL" id="RDQH01000328">
    <property type="protein sequence ID" value="RXI06551.1"/>
    <property type="molecule type" value="Genomic_DNA"/>
</dbReference>